<evidence type="ECO:0000256" key="4">
    <source>
        <dbReference type="ARBA" id="ARBA00022801"/>
    </source>
</evidence>
<comment type="catalytic activity">
    <reaction evidence="8">
        <text>ATP + H2O = ADP + phosphate + H(+)</text>
        <dbReference type="Rhea" id="RHEA:13065"/>
        <dbReference type="ChEBI" id="CHEBI:15377"/>
        <dbReference type="ChEBI" id="CHEBI:15378"/>
        <dbReference type="ChEBI" id="CHEBI:30616"/>
        <dbReference type="ChEBI" id="CHEBI:43474"/>
        <dbReference type="ChEBI" id="CHEBI:456216"/>
        <dbReference type="EC" id="3.6.4.13"/>
    </reaction>
</comment>
<dbReference type="OrthoDB" id="5297934at2"/>
<evidence type="ECO:0000259" key="15">
    <source>
        <dbReference type="PROSITE" id="PS51195"/>
    </source>
</evidence>
<dbReference type="PROSITE" id="PS00039">
    <property type="entry name" value="DEAD_ATP_HELICASE"/>
    <property type="match status" value="1"/>
</dbReference>
<evidence type="ECO:0000313" key="17">
    <source>
        <dbReference type="Proteomes" id="UP000285575"/>
    </source>
</evidence>
<dbReference type="SMART" id="SM00487">
    <property type="entry name" value="DEXDc"/>
    <property type="match status" value="1"/>
</dbReference>
<evidence type="ECO:0000256" key="11">
    <source>
        <dbReference type="RuleBase" id="RU000492"/>
    </source>
</evidence>
<dbReference type="AlphaFoldDB" id="A0A437RBQ6"/>
<dbReference type="Gene3D" id="3.40.50.300">
    <property type="entry name" value="P-loop containing nucleotide triphosphate hydrolases"/>
    <property type="match status" value="2"/>
</dbReference>
<dbReference type="InterPro" id="IPR050079">
    <property type="entry name" value="DEAD_box_RNA_helicase"/>
</dbReference>
<keyword evidence="6 11" id="KW-0067">ATP-binding</keyword>
<gene>
    <name evidence="16" type="ORF">EOE66_16055</name>
</gene>
<dbReference type="GO" id="GO:0016787">
    <property type="term" value="F:hydrolase activity"/>
    <property type="evidence" value="ECO:0007669"/>
    <property type="project" value="UniProtKB-KW"/>
</dbReference>
<dbReference type="EC" id="3.6.4.13" evidence="1"/>
<feature type="domain" description="DEAD-box RNA helicase Q" evidence="15">
    <location>
        <begin position="23"/>
        <end position="51"/>
    </location>
</feature>
<evidence type="ECO:0000259" key="13">
    <source>
        <dbReference type="PROSITE" id="PS51192"/>
    </source>
</evidence>
<dbReference type="InterPro" id="IPR014001">
    <property type="entry name" value="Helicase_ATP-bd"/>
</dbReference>
<keyword evidence="2" id="KW-0963">Cytoplasm</keyword>
<dbReference type="GO" id="GO:0009266">
    <property type="term" value="P:response to temperature stimulus"/>
    <property type="evidence" value="ECO:0007669"/>
    <property type="project" value="UniProtKB-ARBA"/>
</dbReference>
<keyword evidence="5 11" id="KW-0347">Helicase</keyword>
<feature type="domain" description="Helicase ATP-binding" evidence="13">
    <location>
        <begin position="54"/>
        <end position="233"/>
    </location>
</feature>
<keyword evidence="17" id="KW-1185">Reference proteome</keyword>
<dbReference type="PANTHER" id="PTHR47959:SF13">
    <property type="entry name" value="ATP-DEPENDENT RNA HELICASE RHLE"/>
    <property type="match status" value="1"/>
</dbReference>
<evidence type="ECO:0000256" key="1">
    <source>
        <dbReference type="ARBA" id="ARBA00012552"/>
    </source>
</evidence>
<dbReference type="InterPro" id="IPR001650">
    <property type="entry name" value="Helicase_C-like"/>
</dbReference>
<proteinExistence type="inferred from homology"/>
<dbReference type="SMART" id="SM00490">
    <property type="entry name" value="HELICc"/>
    <property type="match status" value="1"/>
</dbReference>
<comment type="similarity">
    <text evidence="7 11">Belongs to the DEAD box helicase family.</text>
</comment>
<keyword evidence="4 11" id="KW-0378">Hydrolase</keyword>
<dbReference type="GO" id="GO:0003676">
    <property type="term" value="F:nucleic acid binding"/>
    <property type="evidence" value="ECO:0007669"/>
    <property type="project" value="InterPro"/>
</dbReference>
<dbReference type="GO" id="GO:0005524">
    <property type="term" value="F:ATP binding"/>
    <property type="evidence" value="ECO:0007669"/>
    <property type="project" value="UniProtKB-KW"/>
</dbReference>
<dbReference type="PANTHER" id="PTHR47959">
    <property type="entry name" value="ATP-DEPENDENT RNA HELICASE RHLE-RELATED"/>
    <property type="match status" value="1"/>
</dbReference>
<evidence type="ECO:0000256" key="9">
    <source>
        <dbReference type="ARBA" id="ARBA00074363"/>
    </source>
</evidence>
<dbReference type="Pfam" id="PF00270">
    <property type="entry name" value="DEAD"/>
    <property type="match status" value="1"/>
</dbReference>
<protein>
    <recommendedName>
        <fullName evidence="9">DEAD-box ATP-dependent RNA helicase RhpA</fullName>
        <ecNumber evidence="1">3.6.4.13</ecNumber>
    </recommendedName>
</protein>
<dbReference type="InterPro" id="IPR011545">
    <property type="entry name" value="DEAD/DEAH_box_helicase_dom"/>
</dbReference>
<evidence type="ECO:0000256" key="12">
    <source>
        <dbReference type="SAM" id="MobiDB-lite"/>
    </source>
</evidence>
<dbReference type="Proteomes" id="UP000285575">
    <property type="component" value="Unassembled WGS sequence"/>
</dbReference>
<dbReference type="GO" id="GO:0042255">
    <property type="term" value="P:ribosome assembly"/>
    <property type="evidence" value="ECO:0007669"/>
    <property type="project" value="UniProtKB-ARBA"/>
</dbReference>
<accession>A0A437RBQ6</accession>
<dbReference type="GO" id="GO:0005829">
    <property type="term" value="C:cytosol"/>
    <property type="evidence" value="ECO:0007669"/>
    <property type="project" value="TreeGrafter"/>
</dbReference>
<evidence type="ECO:0000256" key="7">
    <source>
        <dbReference type="ARBA" id="ARBA00038437"/>
    </source>
</evidence>
<feature type="region of interest" description="Disordered" evidence="12">
    <location>
        <begin position="404"/>
        <end position="497"/>
    </location>
</feature>
<feature type="short sequence motif" description="Q motif" evidence="10">
    <location>
        <begin position="23"/>
        <end position="51"/>
    </location>
</feature>
<dbReference type="PROSITE" id="PS51194">
    <property type="entry name" value="HELICASE_CTER"/>
    <property type="match status" value="1"/>
</dbReference>
<dbReference type="CDD" id="cd18787">
    <property type="entry name" value="SF2_C_DEAD"/>
    <property type="match status" value="1"/>
</dbReference>
<dbReference type="EMBL" id="SACR01000005">
    <property type="protein sequence ID" value="RVU44208.1"/>
    <property type="molecule type" value="Genomic_DNA"/>
</dbReference>
<sequence>MQLMTTPSASVGDGEAAGQATPALFNTLPLDPKLLRAVADSGYVAMTPIQAKAIPIVLEGRDVMGAAQTGTGKTAAFTIPLLQKMLRHENASMSPARHPVRALVLAPTRELADQVANNVKNYAKHTNLRSAVVFGGVDMKPQTLQLKAGVEVLIATPGRLLDHIEAKSAVLNQVEYVVLDEADRMLDIGFLPDLQRILSYLPKAGRQTLLFSATFSPEIKKLANSYLQDPVLVEVARPNATASTVEQRFYATNDDDKRAVIRQIIRQRALTQAIVFVNSKLGAARLARSFERDGLRTQALHGDKSQDERLKALAAFKAGEVDLLVATDVAARGLDITDLPAVFNFDVPFHAEDYVHRIGRTGRAGASGLAVTLVTRDDTRQVGEIEKLIKKRLDIEPFELEDDRVRRPRRDDSEERAPREQAEAPTAVPRTEAPRRPAPASRDPFFDKPYEPPARSEPPAWEVAPKAAVPATLRPGPGLSPNIRPKKKVAALLGGSR</sequence>
<comment type="caution">
    <text evidence="16">The sequence shown here is derived from an EMBL/GenBank/DDBJ whole genome shotgun (WGS) entry which is preliminary data.</text>
</comment>
<dbReference type="FunFam" id="3.40.50.300:FF:000108">
    <property type="entry name" value="ATP-dependent RNA helicase RhlE"/>
    <property type="match status" value="1"/>
</dbReference>
<dbReference type="SUPFAM" id="SSF52540">
    <property type="entry name" value="P-loop containing nucleoside triphosphate hydrolases"/>
    <property type="match status" value="1"/>
</dbReference>
<dbReference type="InterPro" id="IPR027417">
    <property type="entry name" value="P-loop_NTPase"/>
</dbReference>
<evidence type="ECO:0000256" key="8">
    <source>
        <dbReference type="ARBA" id="ARBA00047984"/>
    </source>
</evidence>
<dbReference type="InterPro" id="IPR044742">
    <property type="entry name" value="DEAD/DEAH_RhlB"/>
</dbReference>
<evidence type="ECO:0000256" key="2">
    <source>
        <dbReference type="ARBA" id="ARBA00022490"/>
    </source>
</evidence>
<evidence type="ECO:0000256" key="6">
    <source>
        <dbReference type="ARBA" id="ARBA00022840"/>
    </source>
</evidence>
<dbReference type="PROSITE" id="PS51192">
    <property type="entry name" value="HELICASE_ATP_BIND_1"/>
    <property type="match status" value="1"/>
</dbReference>
<dbReference type="PROSITE" id="PS51195">
    <property type="entry name" value="Q_MOTIF"/>
    <property type="match status" value="1"/>
</dbReference>
<evidence type="ECO:0000313" key="16">
    <source>
        <dbReference type="EMBL" id="RVU44208.1"/>
    </source>
</evidence>
<dbReference type="CDD" id="cd00268">
    <property type="entry name" value="DEADc"/>
    <property type="match status" value="1"/>
</dbReference>
<keyword evidence="3 11" id="KW-0547">Nucleotide-binding</keyword>
<evidence type="ECO:0000256" key="10">
    <source>
        <dbReference type="PROSITE-ProRule" id="PRU00552"/>
    </source>
</evidence>
<organism evidence="16 17">
    <name type="scientific">Rubrivivax rivuli</name>
    <dbReference type="NCBI Taxonomy" id="1862385"/>
    <lineage>
        <taxon>Bacteria</taxon>
        <taxon>Pseudomonadati</taxon>
        <taxon>Pseudomonadota</taxon>
        <taxon>Betaproteobacteria</taxon>
        <taxon>Burkholderiales</taxon>
        <taxon>Sphaerotilaceae</taxon>
        <taxon>Rubrivivax</taxon>
    </lineage>
</organism>
<dbReference type="Pfam" id="PF00271">
    <property type="entry name" value="Helicase_C"/>
    <property type="match status" value="1"/>
</dbReference>
<reference evidence="16 17" key="1">
    <citation type="submission" date="2019-01" db="EMBL/GenBank/DDBJ databases">
        <authorList>
            <person name="Chen W.-M."/>
        </authorList>
    </citation>
    <scope>NUCLEOTIDE SEQUENCE [LARGE SCALE GENOMIC DNA]</scope>
    <source>
        <strain evidence="16 17">KYPY4</strain>
    </source>
</reference>
<evidence type="ECO:0000256" key="5">
    <source>
        <dbReference type="ARBA" id="ARBA00022806"/>
    </source>
</evidence>
<dbReference type="InterPro" id="IPR014014">
    <property type="entry name" value="RNA_helicase_DEAD_Q_motif"/>
</dbReference>
<feature type="domain" description="Helicase C-terminal" evidence="14">
    <location>
        <begin position="244"/>
        <end position="406"/>
    </location>
</feature>
<evidence type="ECO:0000256" key="3">
    <source>
        <dbReference type="ARBA" id="ARBA00022741"/>
    </source>
</evidence>
<dbReference type="InterPro" id="IPR000629">
    <property type="entry name" value="RNA-helicase_DEAD-box_CS"/>
</dbReference>
<dbReference type="GO" id="GO:0003724">
    <property type="term" value="F:RNA helicase activity"/>
    <property type="evidence" value="ECO:0007669"/>
    <property type="project" value="UniProtKB-EC"/>
</dbReference>
<name>A0A437RBQ6_9BURK</name>
<evidence type="ECO:0000259" key="14">
    <source>
        <dbReference type="PROSITE" id="PS51194"/>
    </source>
</evidence>
<feature type="compositionally biased region" description="Basic and acidic residues" evidence="12">
    <location>
        <begin position="404"/>
        <end position="422"/>
    </location>
</feature>